<dbReference type="AlphaFoldDB" id="A0A6A4WUU1"/>
<comment type="caution">
    <text evidence="2">The sequence shown here is derived from an EMBL/GenBank/DDBJ whole genome shotgun (WGS) entry which is preliminary data.</text>
</comment>
<evidence type="ECO:0000256" key="1">
    <source>
        <dbReference type="SAM" id="MobiDB-lite"/>
    </source>
</evidence>
<feature type="compositionally biased region" description="Gly residues" evidence="1">
    <location>
        <begin position="18"/>
        <end position="34"/>
    </location>
</feature>
<dbReference type="Proteomes" id="UP000440578">
    <property type="component" value="Unassembled WGS sequence"/>
</dbReference>
<evidence type="ECO:0000313" key="3">
    <source>
        <dbReference type="Proteomes" id="UP000440578"/>
    </source>
</evidence>
<feature type="region of interest" description="Disordered" evidence="1">
    <location>
        <begin position="1"/>
        <end position="34"/>
    </location>
</feature>
<evidence type="ECO:0000313" key="2">
    <source>
        <dbReference type="EMBL" id="KAF0309049.1"/>
    </source>
</evidence>
<protein>
    <submittedName>
        <fullName evidence="2">Sn1-specific diacylglycerol lipase alpha</fullName>
    </submittedName>
</protein>
<accession>A0A6A4WUU1</accession>
<reference evidence="2 3" key="1">
    <citation type="submission" date="2019-07" db="EMBL/GenBank/DDBJ databases">
        <title>Draft genome assembly of a fouling barnacle, Amphibalanus amphitrite (Darwin, 1854): The first reference genome for Thecostraca.</title>
        <authorList>
            <person name="Kim W."/>
        </authorList>
    </citation>
    <scope>NUCLEOTIDE SEQUENCE [LARGE SCALE GENOMIC DNA]</scope>
    <source>
        <strain evidence="2">SNU_AA5</strain>
        <tissue evidence="2">Soma without cirri and trophi</tissue>
    </source>
</reference>
<sequence length="78" mass="8186">MTGSGAGPSIASRRPGRSAGGGRRQWLGGQRGGPMPGLVAFRRRWSIGSDDLAVPGAFFFLLHAICCQRPASIGLLYT</sequence>
<dbReference type="OrthoDB" id="438440at2759"/>
<dbReference type="EMBL" id="VIIS01000440">
    <property type="protein sequence ID" value="KAF0309049.1"/>
    <property type="molecule type" value="Genomic_DNA"/>
</dbReference>
<gene>
    <name evidence="2" type="primary">Dagla_2</name>
    <name evidence="2" type="ORF">FJT64_019793</name>
</gene>
<proteinExistence type="predicted"/>
<keyword evidence="3" id="KW-1185">Reference proteome</keyword>
<organism evidence="2 3">
    <name type="scientific">Amphibalanus amphitrite</name>
    <name type="common">Striped barnacle</name>
    <name type="synonym">Balanus amphitrite</name>
    <dbReference type="NCBI Taxonomy" id="1232801"/>
    <lineage>
        <taxon>Eukaryota</taxon>
        <taxon>Metazoa</taxon>
        <taxon>Ecdysozoa</taxon>
        <taxon>Arthropoda</taxon>
        <taxon>Crustacea</taxon>
        <taxon>Multicrustacea</taxon>
        <taxon>Cirripedia</taxon>
        <taxon>Thoracica</taxon>
        <taxon>Thoracicalcarea</taxon>
        <taxon>Balanomorpha</taxon>
        <taxon>Balanoidea</taxon>
        <taxon>Balanidae</taxon>
        <taxon>Amphibalaninae</taxon>
        <taxon>Amphibalanus</taxon>
    </lineage>
</organism>
<name>A0A6A4WUU1_AMPAM</name>